<accession>A0AAE1RDZ6</accession>
<name>A0AAE1RDZ6_9SOLA</name>
<proteinExistence type="predicted"/>
<evidence type="ECO:0000313" key="2">
    <source>
        <dbReference type="Proteomes" id="UP001291623"/>
    </source>
</evidence>
<protein>
    <submittedName>
        <fullName evidence="1">Uncharacterized protein</fullName>
    </submittedName>
</protein>
<reference evidence="1" key="1">
    <citation type="submission" date="2023-12" db="EMBL/GenBank/DDBJ databases">
        <title>Genome assembly of Anisodus tanguticus.</title>
        <authorList>
            <person name="Wang Y.-J."/>
        </authorList>
    </citation>
    <scope>NUCLEOTIDE SEQUENCE</scope>
    <source>
        <strain evidence="1">KB-2021</strain>
        <tissue evidence="1">Leaf</tissue>
    </source>
</reference>
<sequence length="50" mass="5458">MYSYVISPVPKSTLQKVDLLLQGFIEIPTCLLQVQGCISPYMSANVLPSA</sequence>
<keyword evidence="2" id="KW-1185">Reference proteome</keyword>
<comment type="caution">
    <text evidence="1">The sequence shown here is derived from an EMBL/GenBank/DDBJ whole genome shotgun (WGS) entry which is preliminary data.</text>
</comment>
<dbReference type="Proteomes" id="UP001291623">
    <property type="component" value="Unassembled WGS sequence"/>
</dbReference>
<organism evidence="1 2">
    <name type="scientific">Anisodus tanguticus</name>
    <dbReference type="NCBI Taxonomy" id="243964"/>
    <lineage>
        <taxon>Eukaryota</taxon>
        <taxon>Viridiplantae</taxon>
        <taxon>Streptophyta</taxon>
        <taxon>Embryophyta</taxon>
        <taxon>Tracheophyta</taxon>
        <taxon>Spermatophyta</taxon>
        <taxon>Magnoliopsida</taxon>
        <taxon>eudicotyledons</taxon>
        <taxon>Gunneridae</taxon>
        <taxon>Pentapetalae</taxon>
        <taxon>asterids</taxon>
        <taxon>lamiids</taxon>
        <taxon>Solanales</taxon>
        <taxon>Solanaceae</taxon>
        <taxon>Solanoideae</taxon>
        <taxon>Hyoscyameae</taxon>
        <taxon>Anisodus</taxon>
    </lineage>
</organism>
<dbReference type="AlphaFoldDB" id="A0AAE1RDZ6"/>
<evidence type="ECO:0000313" key="1">
    <source>
        <dbReference type="EMBL" id="KAK4350474.1"/>
    </source>
</evidence>
<dbReference type="EMBL" id="JAVYJV010000016">
    <property type="protein sequence ID" value="KAK4350474.1"/>
    <property type="molecule type" value="Genomic_DNA"/>
</dbReference>
<gene>
    <name evidence="1" type="ORF">RND71_029787</name>
</gene>